<accession>A0AAV7WZE5</accession>
<dbReference type="Proteomes" id="UP001066276">
    <property type="component" value="Chromosome 1_1"/>
</dbReference>
<protein>
    <submittedName>
        <fullName evidence="1">Uncharacterized protein</fullName>
    </submittedName>
</protein>
<gene>
    <name evidence="1" type="ORF">NDU88_005699</name>
</gene>
<dbReference type="EMBL" id="JANPWB010000001">
    <property type="protein sequence ID" value="KAJ1218116.1"/>
    <property type="molecule type" value="Genomic_DNA"/>
</dbReference>
<organism evidence="1 2">
    <name type="scientific">Pleurodeles waltl</name>
    <name type="common">Iberian ribbed newt</name>
    <dbReference type="NCBI Taxonomy" id="8319"/>
    <lineage>
        <taxon>Eukaryota</taxon>
        <taxon>Metazoa</taxon>
        <taxon>Chordata</taxon>
        <taxon>Craniata</taxon>
        <taxon>Vertebrata</taxon>
        <taxon>Euteleostomi</taxon>
        <taxon>Amphibia</taxon>
        <taxon>Batrachia</taxon>
        <taxon>Caudata</taxon>
        <taxon>Salamandroidea</taxon>
        <taxon>Salamandridae</taxon>
        <taxon>Pleurodelinae</taxon>
        <taxon>Pleurodeles</taxon>
    </lineage>
</organism>
<proteinExistence type="predicted"/>
<evidence type="ECO:0000313" key="2">
    <source>
        <dbReference type="Proteomes" id="UP001066276"/>
    </source>
</evidence>
<reference evidence="1" key="1">
    <citation type="journal article" date="2022" name="bioRxiv">
        <title>Sequencing and chromosome-scale assembly of the giantPleurodeles waltlgenome.</title>
        <authorList>
            <person name="Brown T."/>
            <person name="Elewa A."/>
            <person name="Iarovenko S."/>
            <person name="Subramanian E."/>
            <person name="Araus A.J."/>
            <person name="Petzold A."/>
            <person name="Susuki M."/>
            <person name="Suzuki K.-i.T."/>
            <person name="Hayashi T."/>
            <person name="Toyoda A."/>
            <person name="Oliveira C."/>
            <person name="Osipova E."/>
            <person name="Leigh N.D."/>
            <person name="Simon A."/>
            <person name="Yun M.H."/>
        </authorList>
    </citation>
    <scope>NUCLEOTIDE SEQUENCE</scope>
    <source>
        <strain evidence="1">20211129_DDA</strain>
        <tissue evidence="1">Liver</tissue>
    </source>
</reference>
<keyword evidence="2" id="KW-1185">Reference proteome</keyword>
<sequence>MTDGEGRVSEVEGVTQAMGRDMKDVTKNLLWRVNDGKNRNDEKLVGLDEIQTSELQLTPVGLDLLNFLAKQTMNPTARISYR</sequence>
<evidence type="ECO:0000313" key="1">
    <source>
        <dbReference type="EMBL" id="KAJ1218116.1"/>
    </source>
</evidence>
<name>A0AAV7WZE5_PLEWA</name>
<dbReference type="AlphaFoldDB" id="A0AAV7WZE5"/>
<comment type="caution">
    <text evidence="1">The sequence shown here is derived from an EMBL/GenBank/DDBJ whole genome shotgun (WGS) entry which is preliminary data.</text>
</comment>